<evidence type="ECO:0000256" key="3">
    <source>
        <dbReference type="ARBA" id="ARBA00023085"/>
    </source>
</evidence>
<evidence type="ECO:0000313" key="6">
    <source>
        <dbReference type="Proteomes" id="UP000223913"/>
    </source>
</evidence>
<dbReference type="InterPro" id="IPR012334">
    <property type="entry name" value="Pectin_lyas_fold"/>
</dbReference>
<dbReference type="PANTHER" id="PTHR31321">
    <property type="entry name" value="ACYL-COA THIOESTER HYDROLASE YBHC-RELATED"/>
    <property type="match status" value="1"/>
</dbReference>
<dbReference type="NCBIfam" id="TIGR04183">
    <property type="entry name" value="Por_Secre_tail"/>
    <property type="match status" value="1"/>
</dbReference>
<reference evidence="5 6" key="1">
    <citation type="submission" date="2017-10" db="EMBL/GenBank/DDBJ databases">
        <title>The draft genome sequence of Lewinella nigricans NBRC 102662.</title>
        <authorList>
            <person name="Wang K."/>
        </authorList>
    </citation>
    <scope>NUCLEOTIDE SEQUENCE [LARGE SCALE GENOMIC DNA]</scope>
    <source>
        <strain evidence="5 6">NBRC 102662</strain>
    </source>
</reference>
<dbReference type="InterPro" id="IPR026444">
    <property type="entry name" value="Secre_tail"/>
</dbReference>
<gene>
    <name evidence="5" type="ORF">CRP01_32075</name>
</gene>
<dbReference type="Gene3D" id="2.160.20.10">
    <property type="entry name" value="Single-stranded right-handed beta-helix, Pectin lyase-like"/>
    <property type="match status" value="1"/>
</dbReference>
<comment type="caution">
    <text evidence="5">The sequence shown here is derived from an EMBL/GenBank/DDBJ whole genome shotgun (WGS) entry which is preliminary data.</text>
</comment>
<dbReference type="GO" id="GO:0009279">
    <property type="term" value="C:cell outer membrane"/>
    <property type="evidence" value="ECO:0007669"/>
    <property type="project" value="TreeGrafter"/>
</dbReference>
<protein>
    <recommendedName>
        <fullName evidence="4">Pectinesterase catalytic domain-containing protein</fullName>
    </recommendedName>
</protein>
<organism evidence="5 6">
    <name type="scientific">Flavilitoribacter nigricans (strain ATCC 23147 / DSM 23189 / NBRC 102662 / NCIMB 1420 / SS-2)</name>
    <name type="common">Lewinella nigricans</name>
    <dbReference type="NCBI Taxonomy" id="1122177"/>
    <lineage>
        <taxon>Bacteria</taxon>
        <taxon>Pseudomonadati</taxon>
        <taxon>Bacteroidota</taxon>
        <taxon>Saprospiria</taxon>
        <taxon>Saprospirales</taxon>
        <taxon>Lewinellaceae</taxon>
        <taxon>Flavilitoribacter</taxon>
    </lineage>
</organism>
<dbReference type="Pfam" id="PF01095">
    <property type="entry name" value="Pectinesterase"/>
    <property type="match status" value="1"/>
</dbReference>
<dbReference type="GO" id="GO:0042545">
    <property type="term" value="P:cell wall modification"/>
    <property type="evidence" value="ECO:0007669"/>
    <property type="project" value="InterPro"/>
</dbReference>
<keyword evidence="2" id="KW-0378">Hydrolase</keyword>
<sequence length="945" mass="102922">MLHPSELRTFPQHSIPLDLPFHQMIRFIMTLFARFSFRILLCGLLLCSCWNGPLFGQEFTPDIIVALDGTGDYSKIQAAIDAVPNNSEVPTIIYIKRGLYDTEKLIVPATKTNVVLIGESREETIISYHLHDCSSGGYQGRCPAEDAQLWSGDNIRTSATFTVMGDDFRAENLTIQNTAGPVGQAQAVTIRADRVVFRNCNLTSYQDTLYFWSSGRRSYFENCLILGRTDYIYGGGIAFFQACEIRSWGGGWITAPSTHLEQFYGFVFNACKLTYALNSPRAGDDGATVALGRPWNDYPKVAWLYCDMTEKIDPLGWPTKWNMAYADTSPDLHLYEYQNTGAGADMSGRADWVGIRALTAEEAEAYTLPMVVSGNDGWDPTAEAPVIPNFFWVGADTTTSWKAAANWDPQGVPDTAQAAYVEGPYLVTADGGHFAADLHLSQGASLEIIAPSKVTLLTVAQASLTSEKDLSLEGRIRTKDSLFFRITDTLNLYAELIGVHSVDKSGNGNLVLNESSPDFTGYWNIINGQLTAATTKALGNARGVRVDSTGTLRVEASGAFFPETPLYVLPGGQLHLLEDIIVSEFYLGDSLQTVGEYSAETHPEIISGPGLVKVGRPGSFTFIGGANGNWDEPTHFQPALLPEAGETVTTKIEMETTPFIFPADIIVQQGGRIRLRGAHRATGTIYLEAGTSLGYATSGTGFSLDAPLEVLGDISLNMNSRAVPDHSMYLGGPISGNARITAYNLRADTENRGTVILAGDNRDFTGTWDLKQPPSSGATSVIAFEGVSANAFGQGLIEVSFNNRVVLAHEQSAGETLRVNLILNGRIQLDTVVRVDRAIINGSELADGLYNAITQPGMFVGSGTLLVGIETAVREVTDHTKIYVSNRHLYIEGKPERVSIYDLSGKVLLQNRASNRISLEHLVPGLYLVHYRFDGQQGVQKVLVK</sequence>
<dbReference type="SUPFAM" id="SSF51126">
    <property type="entry name" value="Pectin lyase-like"/>
    <property type="match status" value="1"/>
</dbReference>
<comment type="similarity">
    <text evidence="1">Belongs to the pectinesterase family.</text>
</comment>
<evidence type="ECO:0000259" key="4">
    <source>
        <dbReference type="Pfam" id="PF01095"/>
    </source>
</evidence>
<dbReference type="PANTHER" id="PTHR31321:SF57">
    <property type="entry name" value="PECTINESTERASE 53-RELATED"/>
    <property type="match status" value="1"/>
</dbReference>
<proteinExistence type="inferred from homology"/>
<name>A0A2D0N1J6_FLAN2</name>
<dbReference type="InterPro" id="IPR000070">
    <property type="entry name" value="Pectinesterase_cat"/>
</dbReference>
<dbReference type="OrthoDB" id="1282968at2"/>
<evidence type="ECO:0000313" key="5">
    <source>
        <dbReference type="EMBL" id="PHN02422.1"/>
    </source>
</evidence>
<dbReference type="AlphaFoldDB" id="A0A2D0N1J6"/>
<feature type="domain" description="Pectinesterase catalytic" evidence="4">
    <location>
        <begin position="62"/>
        <end position="374"/>
    </location>
</feature>
<dbReference type="InterPro" id="IPR011050">
    <property type="entry name" value="Pectin_lyase_fold/virulence"/>
</dbReference>
<dbReference type="Proteomes" id="UP000223913">
    <property type="component" value="Unassembled WGS sequence"/>
</dbReference>
<keyword evidence="3" id="KW-0063">Aspartyl esterase</keyword>
<accession>A0A2D0N1J6</accession>
<dbReference type="EMBL" id="PDUD01000040">
    <property type="protein sequence ID" value="PHN02422.1"/>
    <property type="molecule type" value="Genomic_DNA"/>
</dbReference>
<evidence type="ECO:0000256" key="1">
    <source>
        <dbReference type="ARBA" id="ARBA00008891"/>
    </source>
</evidence>
<keyword evidence="6" id="KW-1185">Reference proteome</keyword>
<dbReference type="GO" id="GO:0030599">
    <property type="term" value="F:pectinesterase activity"/>
    <property type="evidence" value="ECO:0007669"/>
    <property type="project" value="InterPro"/>
</dbReference>
<evidence type="ECO:0000256" key="2">
    <source>
        <dbReference type="ARBA" id="ARBA00022801"/>
    </source>
</evidence>